<evidence type="ECO:0000256" key="8">
    <source>
        <dbReference type="ARBA" id="ARBA00023235"/>
    </source>
</evidence>
<evidence type="ECO:0000313" key="11">
    <source>
        <dbReference type="Proteomes" id="UP000322699"/>
    </source>
</evidence>
<gene>
    <name evidence="10" type="primary">gyrBR</name>
    <name evidence="10" type="ORF">LF1_09890</name>
</gene>
<dbReference type="InterPro" id="IPR006171">
    <property type="entry name" value="TOPRIM_dom"/>
</dbReference>
<dbReference type="GO" id="GO:0005524">
    <property type="term" value="F:ATP binding"/>
    <property type="evidence" value="ECO:0007669"/>
    <property type="project" value="UniProtKB-KW"/>
</dbReference>
<dbReference type="Pfam" id="PF01751">
    <property type="entry name" value="Toprim"/>
    <property type="match status" value="1"/>
</dbReference>
<name>A0A5B1CFH4_9BACT</name>
<keyword evidence="6" id="KW-0799">Topoisomerase</keyword>
<evidence type="ECO:0000256" key="4">
    <source>
        <dbReference type="ARBA" id="ARBA00022741"/>
    </source>
</evidence>
<dbReference type="InterPro" id="IPR013760">
    <property type="entry name" value="Topo_IIA-like_dom_sf"/>
</dbReference>
<evidence type="ECO:0000256" key="1">
    <source>
        <dbReference type="ARBA" id="ARBA00000185"/>
    </source>
</evidence>
<comment type="similarity">
    <text evidence="2">Belongs to the type II topoisomerase GyrB family.</text>
</comment>
<keyword evidence="7" id="KW-0238">DNA-binding</keyword>
<dbReference type="SUPFAM" id="SSF56719">
    <property type="entry name" value="Type II DNA topoisomerase"/>
    <property type="match status" value="1"/>
</dbReference>
<evidence type="ECO:0000256" key="3">
    <source>
        <dbReference type="ARBA" id="ARBA00012895"/>
    </source>
</evidence>
<keyword evidence="8 10" id="KW-0413">Isomerase</keyword>
<evidence type="ECO:0000256" key="2">
    <source>
        <dbReference type="ARBA" id="ARBA00010708"/>
    </source>
</evidence>
<keyword evidence="4" id="KW-0547">Nucleotide-binding</keyword>
<dbReference type="Proteomes" id="UP000322699">
    <property type="component" value="Unassembled WGS sequence"/>
</dbReference>
<dbReference type="EMBL" id="VRLW01000001">
    <property type="protein sequence ID" value="KAA1258469.1"/>
    <property type="molecule type" value="Genomic_DNA"/>
</dbReference>
<comment type="catalytic activity">
    <reaction evidence="1">
        <text>ATP-dependent breakage, passage and rejoining of double-stranded DNA.</text>
        <dbReference type="EC" id="5.6.2.2"/>
    </reaction>
</comment>
<keyword evidence="11" id="KW-1185">Reference proteome</keyword>
<keyword evidence="5" id="KW-0067">ATP-binding</keyword>
<evidence type="ECO:0000256" key="6">
    <source>
        <dbReference type="ARBA" id="ARBA00023029"/>
    </source>
</evidence>
<dbReference type="GO" id="GO:0003677">
    <property type="term" value="F:DNA binding"/>
    <property type="evidence" value="ECO:0007669"/>
    <property type="project" value="UniProtKB-KW"/>
</dbReference>
<reference evidence="10 11" key="1">
    <citation type="submission" date="2019-08" db="EMBL/GenBank/DDBJ databases">
        <title>Deep-cultivation of Planctomycetes and their phenomic and genomic characterization uncovers novel biology.</title>
        <authorList>
            <person name="Wiegand S."/>
            <person name="Jogler M."/>
            <person name="Boedeker C."/>
            <person name="Pinto D."/>
            <person name="Vollmers J."/>
            <person name="Rivas-Marin E."/>
            <person name="Kohn T."/>
            <person name="Peeters S.H."/>
            <person name="Heuer A."/>
            <person name="Rast P."/>
            <person name="Oberbeckmann S."/>
            <person name="Bunk B."/>
            <person name="Jeske O."/>
            <person name="Meyerdierks A."/>
            <person name="Storesund J.E."/>
            <person name="Kallscheuer N."/>
            <person name="Luecker S."/>
            <person name="Lage O.M."/>
            <person name="Pohl T."/>
            <person name="Merkel B.J."/>
            <person name="Hornburger P."/>
            <person name="Mueller R.-W."/>
            <person name="Bruemmer F."/>
            <person name="Labrenz M."/>
            <person name="Spormann A.M."/>
            <person name="Op Den Camp H."/>
            <person name="Overmann J."/>
            <person name="Amann R."/>
            <person name="Jetten M.S.M."/>
            <person name="Mascher T."/>
            <person name="Medema M.H."/>
            <person name="Devos D.P."/>
            <person name="Kaster A.-K."/>
            <person name="Ovreas L."/>
            <person name="Rohde M."/>
            <person name="Galperin M.Y."/>
            <person name="Jogler C."/>
        </authorList>
    </citation>
    <scope>NUCLEOTIDE SEQUENCE [LARGE SCALE GENOMIC DNA]</scope>
    <source>
        <strain evidence="10 11">LF1</strain>
    </source>
</reference>
<dbReference type="GO" id="GO:0006265">
    <property type="term" value="P:DNA topological change"/>
    <property type="evidence" value="ECO:0007669"/>
    <property type="project" value="InterPro"/>
</dbReference>
<sequence>MNFRRIPVKLHDCQVHGIGSGAELFIVEGESASKATARARSVRDQAVLPMQGKPLNAWKASRRTVASNELFSALVDALGAGWDDSYRESDLRYDKITLLFDPDADGIHCGALALMFFYRWMKPLLKSGRIGLIRPPVYEIKSACGTDRIHAFNDDHYRKLCEALDAKDIKYSTQRYRGLASMNESALVETCIDPKTRNRNICGEDDAEAALEVFAGRPRD</sequence>
<dbReference type="AlphaFoldDB" id="A0A5B1CFH4"/>
<dbReference type="PRINTS" id="PR00418">
    <property type="entry name" value="TPI2FAMILY"/>
</dbReference>
<dbReference type="EC" id="5.6.2.2" evidence="3"/>
<proteinExistence type="inferred from homology"/>
<dbReference type="OrthoDB" id="6020049at2"/>
<dbReference type="PANTHER" id="PTHR45866:SF1">
    <property type="entry name" value="DNA GYRASE SUBUNIT B, MITOCHONDRIAL"/>
    <property type="match status" value="1"/>
</dbReference>
<dbReference type="PROSITE" id="PS50880">
    <property type="entry name" value="TOPRIM"/>
    <property type="match status" value="1"/>
</dbReference>
<dbReference type="Gene3D" id="3.40.50.670">
    <property type="match status" value="1"/>
</dbReference>
<organism evidence="10 11">
    <name type="scientific">Rubripirellula obstinata</name>
    <dbReference type="NCBI Taxonomy" id="406547"/>
    <lineage>
        <taxon>Bacteria</taxon>
        <taxon>Pseudomonadati</taxon>
        <taxon>Planctomycetota</taxon>
        <taxon>Planctomycetia</taxon>
        <taxon>Pirellulales</taxon>
        <taxon>Pirellulaceae</taxon>
        <taxon>Rubripirellula</taxon>
    </lineage>
</organism>
<dbReference type="InterPro" id="IPR013759">
    <property type="entry name" value="Topo_IIA_B_C"/>
</dbReference>
<dbReference type="PANTHER" id="PTHR45866">
    <property type="entry name" value="DNA GYRASE/TOPOISOMERASE SUBUNIT B"/>
    <property type="match status" value="1"/>
</dbReference>
<accession>A0A5B1CFH4</accession>
<evidence type="ECO:0000256" key="5">
    <source>
        <dbReference type="ARBA" id="ARBA00022840"/>
    </source>
</evidence>
<dbReference type="RefSeq" id="WP_068266451.1">
    <property type="nucleotide sequence ID" value="NZ_LWSK01000121.1"/>
</dbReference>
<evidence type="ECO:0000313" key="10">
    <source>
        <dbReference type="EMBL" id="KAA1258469.1"/>
    </source>
</evidence>
<dbReference type="GO" id="GO:0003918">
    <property type="term" value="F:DNA topoisomerase type II (double strand cut, ATP-hydrolyzing) activity"/>
    <property type="evidence" value="ECO:0007669"/>
    <property type="project" value="UniProtKB-EC"/>
</dbReference>
<comment type="caution">
    <text evidence="10">The sequence shown here is derived from an EMBL/GenBank/DDBJ whole genome shotgun (WGS) entry which is preliminary data.</text>
</comment>
<feature type="domain" description="Toprim" evidence="9">
    <location>
        <begin position="22"/>
        <end position="136"/>
    </location>
</feature>
<evidence type="ECO:0000259" key="9">
    <source>
        <dbReference type="PROSITE" id="PS50880"/>
    </source>
</evidence>
<protein>
    <recommendedName>
        <fullName evidence="3">DNA topoisomerase (ATP-hydrolyzing)</fullName>
        <ecNumber evidence="3">5.6.2.2</ecNumber>
    </recommendedName>
</protein>
<evidence type="ECO:0000256" key="7">
    <source>
        <dbReference type="ARBA" id="ARBA00023125"/>
    </source>
</evidence>